<dbReference type="Pfam" id="PF04294">
    <property type="entry name" value="VanW"/>
    <property type="match status" value="1"/>
</dbReference>
<dbReference type="PANTHER" id="PTHR35788:SF1">
    <property type="entry name" value="EXPORTED PROTEIN"/>
    <property type="match status" value="1"/>
</dbReference>
<comment type="caution">
    <text evidence="3">The sequence shown here is derived from an EMBL/GenBank/DDBJ whole genome shotgun (WGS) entry which is preliminary data.</text>
</comment>
<feature type="chain" id="PRO_5039035752" description="Vanomycin resistance protein VanB" evidence="2">
    <location>
        <begin position="19"/>
        <end position="274"/>
    </location>
</feature>
<dbReference type="PROSITE" id="PS51257">
    <property type="entry name" value="PROKAR_LIPOPROTEIN"/>
    <property type="match status" value="1"/>
</dbReference>
<evidence type="ECO:0000256" key="2">
    <source>
        <dbReference type="SAM" id="SignalP"/>
    </source>
</evidence>
<proteinExistence type="predicted"/>
<dbReference type="RefSeq" id="WP_112331181.1">
    <property type="nucleotide sequence ID" value="NZ_JADPHD010000001.1"/>
</dbReference>
<dbReference type="InterPro" id="IPR007391">
    <property type="entry name" value="Vancomycin_resist_VanW"/>
</dbReference>
<reference evidence="3 4" key="1">
    <citation type="submission" date="2018-06" db="EMBL/GenBank/DDBJ databases">
        <title>Noncontiguous genome sequence of Ruminococcaceae bacterium ASD2818.</title>
        <authorList>
            <person name="Chaplin A.V."/>
            <person name="Sokolova S.R."/>
            <person name="Kochetkova T.O."/>
            <person name="Goltsov A.Y."/>
            <person name="Trofimov D.Y."/>
            <person name="Efimov B.A."/>
        </authorList>
    </citation>
    <scope>NUCLEOTIDE SEQUENCE [LARGE SCALE GENOMIC DNA]</scope>
    <source>
        <strain evidence="3 4">ASD2818</strain>
    </source>
</reference>
<dbReference type="PANTHER" id="PTHR35788">
    <property type="entry name" value="EXPORTED PROTEIN-RELATED"/>
    <property type="match status" value="1"/>
</dbReference>
<keyword evidence="4" id="KW-1185">Reference proteome</keyword>
<name>A0A328UM49_9FIRM</name>
<feature type="compositionally biased region" description="Low complexity" evidence="1">
    <location>
        <begin position="30"/>
        <end position="39"/>
    </location>
</feature>
<evidence type="ECO:0000313" key="4">
    <source>
        <dbReference type="Proteomes" id="UP000249377"/>
    </source>
</evidence>
<organism evidence="3 4">
    <name type="scientific">Hydrogeniiclostridium mannosilyticum</name>
    <dbReference type="NCBI Taxonomy" id="2764322"/>
    <lineage>
        <taxon>Bacteria</taxon>
        <taxon>Bacillati</taxon>
        <taxon>Bacillota</taxon>
        <taxon>Clostridia</taxon>
        <taxon>Eubacteriales</taxon>
        <taxon>Acutalibacteraceae</taxon>
        <taxon>Hydrogeniiclostridium</taxon>
    </lineage>
</organism>
<dbReference type="Proteomes" id="UP000249377">
    <property type="component" value="Unassembled WGS sequence"/>
</dbReference>
<keyword evidence="2" id="KW-0732">Signal</keyword>
<dbReference type="EMBL" id="QLYR01000001">
    <property type="protein sequence ID" value="RAQ29985.1"/>
    <property type="molecule type" value="Genomic_DNA"/>
</dbReference>
<evidence type="ECO:0000256" key="1">
    <source>
        <dbReference type="SAM" id="MobiDB-lite"/>
    </source>
</evidence>
<sequence>MRKFLCFLLGGCLMFACACSSGEEEQTSSALSSTAGTASENEDEISSPLSSARALESSPPAGKSEPESKEDPPQQENPYPDQLAAFSTITTNEAAANYNMSKALNSINETVVEPGAVFSFNASVGPADGEHGYKEGDSLINGELVKSYGGGICQAATTVYGAAIRAGMKIVARSSHSKPSIYCPIGLDAAIAQPNVDLKFQNILADPVKLICTMEGNTLTVTIMGTRPQAFDSIEVSSKYLGDKKAGAVRTYIKNGEAVSSEALPDSYYKNYEK</sequence>
<feature type="region of interest" description="Disordered" evidence="1">
    <location>
        <begin position="30"/>
        <end position="80"/>
    </location>
</feature>
<accession>A0A328UM49</accession>
<evidence type="ECO:0008006" key="5">
    <source>
        <dbReference type="Google" id="ProtNLM"/>
    </source>
</evidence>
<protein>
    <recommendedName>
        <fullName evidence="5">Vanomycin resistance protein VanB</fullName>
    </recommendedName>
</protein>
<dbReference type="AlphaFoldDB" id="A0A328UM49"/>
<evidence type="ECO:0000313" key="3">
    <source>
        <dbReference type="EMBL" id="RAQ29985.1"/>
    </source>
</evidence>
<dbReference type="InterPro" id="IPR052913">
    <property type="entry name" value="Glycopeptide_resist_protein"/>
</dbReference>
<feature type="signal peptide" evidence="2">
    <location>
        <begin position="1"/>
        <end position="18"/>
    </location>
</feature>
<gene>
    <name evidence="3" type="ORF">DPQ25_00225</name>
</gene>